<keyword evidence="2" id="KW-0812">Transmembrane</keyword>
<gene>
    <name evidence="3" type="ORF">TCNE_LOCUS1462</name>
</gene>
<dbReference type="WBParaSite" id="TCNE_0000146101-mRNA-1">
    <property type="protein sequence ID" value="TCNE_0000146101-mRNA-1"/>
    <property type="gene ID" value="TCNE_0000146101"/>
</dbReference>
<keyword evidence="4" id="KW-1185">Reference proteome</keyword>
<feature type="transmembrane region" description="Helical" evidence="2">
    <location>
        <begin position="21"/>
        <end position="43"/>
    </location>
</feature>
<dbReference type="EMBL" id="UYWY01001113">
    <property type="protein sequence ID" value="VDM26211.1"/>
    <property type="molecule type" value="Genomic_DNA"/>
</dbReference>
<evidence type="ECO:0000313" key="4">
    <source>
        <dbReference type="Proteomes" id="UP000050794"/>
    </source>
</evidence>
<reference evidence="3 4" key="2">
    <citation type="submission" date="2018-11" db="EMBL/GenBank/DDBJ databases">
        <authorList>
            <consortium name="Pathogen Informatics"/>
        </authorList>
    </citation>
    <scope>NUCLEOTIDE SEQUENCE [LARGE SCALE GENOMIC DNA]</scope>
</reference>
<evidence type="ECO:0000256" key="2">
    <source>
        <dbReference type="SAM" id="Phobius"/>
    </source>
</evidence>
<organism evidence="4 5">
    <name type="scientific">Toxocara canis</name>
    <name type="common">Canine roundworm</name>
    <dbReference type="NCBI Taxonomy" id="6265"/>
    <lineage>
        <taxon>Eukaryota</taxon>
        <taxon>Metazoa</taxon>
        <taxon>Ecdysozoa</taxon>
        <taxon>Nematoda</taxon>
        <taxon>Chromadorea</taxon>
        <taxon>Rhabditida</taxon>
        <taxon>Spirurina</taxon>
        <taxon>Ascaridomorpha</taxon>
        <taxon>Ascaridoidea</taxon>
        <taxon>Toxocaridae</taxon>
        <taxon>Toxocara</taxon>
    </lineage>
</organism>
<accession>A0A183TYZ2</accession>
<evidence type="ECO:0000256" key="1">
    <source>
        <dbReference type="SAM" id="Coils"/>
    </source>
</evidence>
<feature type="coiled-coil region" evidence="1">
    <location>
        <begin position="91"/>
        <end position="170"/>
    </location>
</feature>
<keyword evidence="2" id="KW-1133">Transmembrane helix</keyword>
<reference evidence="5" key="1">
    <citation type="submission" date="2016-06" db="UniProtKB">
        <authorList>
            <consortium name="WormBaseParasite"/>
        </authorList>
    </citation>
    <scope>IDENTIFICATION</scope>
</reference>
<dbReference type="AlphaFoldDB" id="A0A183TYZ2"/>
<evidence type="ECO:0000313" key="5">
    <source>
        <dbReference type="WBParaSite" id="TCNE_0000146101-mRNA-1"/>
    </source>
</evidence>
<evidence type="ECO:0000313" key="3">
    <source>
        <dbReference type="EMBL" id="VDM26211.1"/>
    </source>
</evidence>
<keyword evidence="2" id="KW-0472">Membrane</keyword>
<sequence>MRALSVFRLSRGGVPLSEGIFCLEVPICTCLAIFLYLGSAAVAHHLQQKTEGDEREGGGSVAAECTHMFLSILQKASLIMEKDALIQSTKYQRLQDYKQSIETAQKDLESEKQMRAQQDETLAITTKRFEALQTVVAELRSMLEQSQKQLAKQTEEKLTIKSEHEKLLQQVDSDDKHREAVESTYKKLTDDLARFRFSIYFAMLYLSVTYLPIKSRM</sequence>
<protein>
    <submittedName>
        <fullName evidence="5">Endoplasmic reticulum transmembrane protein</fullName>
    </submittedName>
</protein>
<dbReference type="Proteomes" id="UP000050794">
    <property type="component" value="Unassembled WGS sequence"/>
</dbReference>
<name>A0A183TYZ2_TOXCA</name>
<proteinExistence type="predicted"/>
<feature type="transmembrane region" description="Helical" evidence="2">
    <location>
        <begin position="195"/>
        <end position="213"/>
    </location>
</feature>
<keyword evidence="1" id="KW-0175">Coiled coil</keyword>